<feature type="region of interest" description="Disordered" evidence="1">
    <location>
        <begin position="94"/>
        <end position="140"/>
    </location>
</feature>
<reference evidence="5" key="1">
    <citation type="journal article" date="2019" name="Int. J. Syst. Evol. Microbiol.">
        <title>The Global Catalogue of Microorganisms (GCM) 10K type strain sequencing project: providing services to taxonomists for standard genome sequencing and annotation.</title>
        <authorList>
            <consortium name="The Broad Institute Genomics Platform"/>
            <consortium name="The Broad Institute Genome Sequencing Center for Infectious Disease"/>
            <person name="Wu L."/>
            <person name="Ma J."/>
        </authorList>
    </citation>
    <scope>NUCLEOTIDE SEQUENCE [LARGE SCALE GENOMIC DNA]</scope>
    <source>
        <strain evidence="5">JCM 18303</strain>
    </source>
</reference>
<evidence type="ECO:0000256" key="1">
    <source>
        <dbReference type="SAM" id="MobiDB-lite"/>
    </source>
</evidence>
<feature type="domain" description="SH3b" evidence="3">
    <location>
        <begin position="38"/>
        <end position="86"/>
    </location>
</feature>
<feature type="compositionally biased region" description="Low complexity" evidence="1">
    <location>
        <begin position="99"/>
        <end position="112"/>
    </location>
</feature>
<keyword evidence="5" id="KW-1185">Reference proteome</keyword>
<dbReference type="RefSeq" id="WP_185060603.1">
    <property type="nucleotide sequence ID" value="NZ_BAABJP010000057.1"/>
</dbReference>
<dbReference type="Pfam" id="PF08239">
    <property type="entry name" value="SH3_3"/>
    <property type="match status" value="1"/>
</dbReference>
<protein>
    <recommendedName>
        <fullName evidence="3">SH3b domain-containing protein</fullName>
    </recommendedName>
</protein>
<comment type="caution">
    <text evidence="4">The sequence shown here is derived from an EMBL/GenBank/DDBJ whole genome shotgun (WGS) entry which is preliminary data.</text>
</comment>
<evidence type="ECO:0000259" key="3">
    <source>
        <dbReference type="Pfam" id="PF08239"/>
    </source>
</evidence>
<organism evidence="4 5">
    <name type="scientific">Pseudonocardia eucalypti</name>
    <dbReference type="NCBI Taxonomy" id="648755"/>
    <lineage>
        <taxon>Bacteria</taxon>
        <taxon>Bacillati</taxon>
        <taxon>Actinomycetota</taxon>
        <taxon>Actinomycetes</taxon>
        <taxon>Pseudonocardiales</taxon>
        <taxon>Pseudonocardiaceae</taxon>
        <taxon>Pseudonocardia</taxon>
    </lineage>
</organism>
<evidence type="ECO:0000313" key="5">
    <source>
        <dbReference type="Proteomes" id="UP001428817"/>
    </source>
</evidence>
<feature type="chain" id="PRO_5047280588" description="SH3b domain-containing protein" evidence="2">
    <location>
        <begin position="26"/>
        <end position="140"/>
    </location>
</feature>
<sequence length="140" mass="14058">MAALTAVGAAAVTATLVVIASPAAAAPSGSELTSCTDQVRVRSQPSATAPVVGSCKSGEKVTVTEVKDGFARLSNKQGWASAQYVKLEGTKFADEARSSRVSGSNKPSSSKDSSSDDEDDSDRSNSSNDDDSGGGLLGGL</sequence>
<dbReference type="EMBL" id="BAABJP010000057">
    <property type="protein sequence ID" value="GAA5173921.1"/>
    <property type="molecule type" value="Genomic_DNA"/>
</dbReference>
<keyword evidence="2" id="KW-0732">Signal</keyword>
<accession>A0ABP9RA80</accession>
<evidence type="ECO:0000313" key="4">
    <source>
        <dbReference type="EMBL" id="GAA5173921.1"/>
    </source>
</evidence>
<proteinExistence type="predicted"/>
<dbReference type="Proteomes" id="UP001428817">
    <property type="component" value="Unassembled WGS sequence"/>
</dbReference>
<name>A0ABP9RA80_9PSEU</name>
<dbReference type="InterPro" id="IPR003646">
    <property type="entry name" value="SH3-like_bac-type"/>
</dbReference>
<dbReference type="Gene3D" id="2.30.30.40">
    <property type="entry name" value="SH3 Domains"/>
    <property type="match status" value="1"/>
</dbReference>
<gene>
    <name evidence="4" type="ORF">GCM10023321_76580</name>
</gene>
<feature type="signal peptide" evidence="2">
    <location>
        <begin position="1"/>
        <end position="25"/>
    </location>
</feature>
<evidence type="ECO:0000256" key="2">
    <source>
        <dbReference type="SAM" id="SignalP"/>
    </source>
</evidence>